<evidence type="ECO:0000313" key="2">
    <source>
        <dbReference type="RefSeq" id="XP_012682068.1"/>
    </source>
</evidence>
<dbReference type="PANTHER" id="PTHR32122:SF1">
    <property type="entry name" value="TATA BOX-BINDING PROTEIN-ASSOCIATED FACTOR RNA POLYMERASE I SUBUNIT A"/>
    <property type="match status" value="1"/>
</dbReference>
<dbReference type="InterPro" id="IPR052669">
    <property type="entry name" value="SL1/TIF-IB_Component"/>
</dbReference>
<sequence length="430" mass="49654">MDDIEAELNAASNIYGNGEFDDNTWGGSSVKSSSSLLPPAVCPERPKETGFHKTLRLCLGSVRDAMLHHRWEDAAKYISHYTHALEDTDSANQLIASEIVWRLGCEILHHHPNSKPEDIIDLYERMKNFGVKNFAKISLDHAFHLLVSSQPEEARRQLSIAESWRYGRQSAAQSQDLNLIRAYRGFLDYITWRNRRSTADEADHHDDSSNPEMHSYFRQASVTLKEVIRHPGTWDPFVLGYIDMLEFYNDQKGAEKVLKDYAYDKAFPANPNAHIYLYEFLKRNDAPKKKLMKVLEILQVLVPSHKLALEYCPLLVDSEDDGNLGKALQVIMDLLEYTSWKHSVNAWKCLWVVVFSMLQRHLQDAVQQEWQKRSELWLALHFRTYHAKKDAQVDRDLLLLKTRVLLTFAGRNPEYRKAATKLISGNNVDD</sequence>
<proteinExistence type="predicted"/>
<evidence type="ECO:0000313" key="1">
    <source>
        <dbReference type="Proteomes" id="UP000515152"/>
    </source>
</evidence>
<dbReference type="Proteomes" id="UP000515152">
    <property type="component" value="Chromosome 15"/>
</dbReference>
<dbReference type="GO" id="GO:0060047">
    <property type="term" value="P:heart contraction"/>
    <property type="evidence" value="ECO:0007669"/>
    <property type="project" value="Ensembl"/>
</dbReference>
<dbReference type="InterPro" id="IPR039495">
    <property type="entry name" value="TAF1A"/>
</dbReference>
<dbReference type="CTD" id="9015"/>
<evidence type="ECO:0000313" key="3">
    <source>
        <dbReference type="RefSeq" id="XP_031438119.1"/>
    </source>
</evidence>
<dbReference type="KEGG" id="char:105899429"/>
<name>A0A6P8GG37_CLUHA</name>
<dbReference type="GeneTree" id="ENSGT00390000011405"/>
<reference evidence="2 3" key="1">
    <citation type="submission" date="2025-04" db="UniProtKB">
        <authorList>
            <consortium name="RefSeq"/>
        </authorList>
    </citation>
    <scope>IDENTIFICATION</scope>
</reference>
<dbReference type="GO" id="GO:0000120">
    <property type="term" value="C:RNA polymerase I transcription regulator complex"/>
    <property type="evidence" value="ECO:0007669"/>
    <property type="project" value="InterPro"/>
</dbReference>
<dbReference type="GeneID" id="105899429"/>
<dbReference type="AlphaFoldDB" id="A0A6P8GG37"/>
<protein>
    <submittedName>
        <fullName evidence="2 3">TATA box-binding protein-associated factor RNA polymerase I subunit A</fullName>
    </submittedName>
</protein>
<dbReference type="OrthoDB" id="165342at2759"/>
<accession>A0A6P8GG37</accession>
<dbReference type="RefSeq" id="XP_012682068.1">
    <property type="nucleotide sequence ID" value="XM_012826614.3"/>
</dbReference>
<dbReference type="Pfam" id="PF14929">
    <property type="entry name" value="TAF1_subA"/>
    <property type="match status" value="1"/>
</dbReference>
<organism evidence="1 3">
    <name type="scientific">Clupea harengus</name>
    <name type="common">Atlantic herring</name>
    <dbReference type="NCBI Taxonomy" id="7950"/>
    <lineage>
        <taxon>Eukaryota</taxon>
        <taxon>Metazoa</taxon>
        <taxon>Chordata</taxon>
        <taxon>Craniata</taxon>
        <taxon>Vertebrata</taxon>
        <taxon>Euteleostomi</taxon>
        <taxon>Actinopterygii</taxon>
        <taxon>Neopterygii</taxon>
        <taxon>Teleostei</taxon>
        <taxon>Clupei</taxon>
        <taxon>Clupeiformes</taxon>
        <taxon>Clupeoidei</taxon>
        <taxon>Clupeidae</taxon>
        <taxon>Clupea</taxon>
    </lineage>
</organism>
<gene>
    <name evidence="2 3" type="primary">taf1a</name>
</gene>
<keyword evidence="1" id="KW-1185">Reference proteome</keyword>
<dbReference type="RefSeq" id="XP_031438119.1">
    <property type="nucleotide sequence ID" value="XM_031582259.2"/>
</dbReference>
<dbReference type="PANTHER" id="PTHR32122">
    <property type="entry name" value="TATA BOX-BINDING PROTEIN ASSOCIATED FACTOR RNA POLYMERASE I SUBUNIT A"/>
    <property type="match status" value="1"/>
</dbReference>
<dbReference type="GO" id="GO:0006360">
    <property type="term" value="P:transcription by RNA polymerase I"/>
    <property type="evidence" value="ECO:0007669"/>
    <property type="project" value="InterPro"/>
</dbReference>